<organism evidence="1 2">
    <name type="scientific">Wandonia haliotis</name>
    <dbReference type="NCBI Taxonomy" id="574963"/>
    <lineage>
        <taxon>Bacteria</taxon>
        <taxon>Pseudomonadati</taxon>
        <taxon>Bacteroidota</taxon>
        <taxon>Flavobacteriia</taxon>
        <taxon>Flavobacteriales</taxon>
        <taxon>Crocinitomicaceae</taxon>
        <taxon>Wandonia</taxon>
    </lineage>
</organism>
<dbReference type="Proteomes" id="UP001501126">
    <property type="component" value="Unassembled WGS sequence"/>
</dbReference>
<proteinExistence type="predicted"/>
<name>A0ABN1MN30_9FLAO</name>
<evidence type="ECO:0000313" key="1">
    <source>
        <dbReference type="EMBL" id="GAA0874647.1"/>
    </source>
</evidence>
<comment type="caution">
    <text evidence="1">The sequence shown here is derived from an EMBL/GenBank/DDBJ whole genome shotgun (WGS) entry which is preliminary data.</text>
</comment>
<reference evidence="1 2" key="1">
    <citation type="journal article" date="2019" name="Int. J. Syst. Evol. Microbiol.">
        <title>The Global Catalogue of Microorganisms (GCM) 10K type strain sequencing project: providing services to taxonomists for standard genome sequencing and annotation.</title>
        <authorList>
            <consortium name="The Broad Institute Genomics Platform"/>
            <consortium name="The Broad Institute Genome Sequencing Center for Infectious Disease"/>
            <person name="Wu L."/>
            <person name="Ma J."/>
        </authorList>
    </citation>
    <scope>NUCLEOTIDE SEQUENCE [LARGE SCALE GENOMIC DNA]</scope>
    <source>
        <strain evidence="1 2">JCM 16083</strain>
    </source>
</reference>
<dbReference type="InterPro" id="IPR034660">
    <property type="entry name" value="DinB/YfiT-like"/>
</dbReference>
<sequence>MLNMNYITPDLVTILHHLDQLKSDAQPLWGTMSAQEMVEHLTDGVKMSYGKLIIPLEIKEDQIEKAQGFLDSEHPFPKEFKAAFVPKEITLRHEELELAIDEFTMEWVDYLDYYEENPTAKHLHPYFGELTFDQWQRLQSKHITHHLTQFGIPISEEEVA</sequence>
<gene>
    <name evidence="1" type="ORF">GCM10009118_10550</name>
</gene>
<keyword evidence="2" id="KW-1185">Reference proteome</keyword>
<accession>A0ABN1MN30</accession>
<dbReference type="EMBL" id="BAAAFH010000003">
    <property type="protein sequence ID" value="GAA0874647.1"/>
    <property type="molecule type" value="Genomic_DNA"/>
</dbReference>
<evidence type="ECO:0008006" key="3">
    <source>
        <dbReference type="Google" id="ProtNLM"/>
    </source>
</evidence>
<evidence type="ECO:0000313" key="2">
    <source>
        <dbReference type="Proteomes" id="UP001501126"/>
    </source>
</evidence>
<dbReference type="InterPro" id="IPR011463">
    <property type="entry name" value="DUF1569"/>
</dbReference>
<dbReference type="Pfam" id="PF07606">
    <property type="entry name" value="DUF1569"/>
    <property type="match status" value="1"/>
</dbReference>
<protein>
    <recommendedName>
        <fullName evidence="3">DUF1569 domain-containing protein</fullName>
    </recommendedName>
</protein>
<dbReference type="Gene3D" id="1.20.120.450">
    <property type="entry name" value="dinb family like domain"/>
    <property type="match status" value="1"/>
</dbReference>